<proteinExistence type="predicted"/>
<dbReference type="SUPFAM" id="SSF54637">
    <property type="entry name" value="Thioesterase/thiol ester dehydrase-isomerase"/>
    <property type="match status" value="1"/>
</dbReference>
<dbReference type="CDD" id="cd01288">
    <property type="entry name" value="FabZ"/>
    <property type="match status" value="1"/>
</dbReference>
<evidence type="ECO:0008006" key="3">
    <source>
        <dbReference type="Google" id="ProtNLM"/>
    </source>
</evidence>
<dbReference type="GO" id="GO:0016829">
    <property type="term" value="F:lyase activity"/>
    <property type="evidence" value="ECO:0007669"/>
    <property type="project" value="UniProtKB-KW"/>
</dbReference>
<dbReference type="EMBL" id="UINC01217527">
    <property type="protein sequence ID" value="SVE44161.1"/>
    <property type="molecule type" value="Genomic_DNA"/>
</dbReference>
<reference evidence="2" key="1">
    <citation type="submission" date="2018-05" db="EMBL/GenBank/DDBJ databases">
        <authorList>
            <person name="Lanie J.A."/>
            <person name="Ng W.-L."/>
            <person name="Kazmierczak K.M."/>
            <person name="Andrzejewski T.M."/>
            <person name="Davidsen T.M."/>
            <person name="Wayne K.J."/>
            <person name="Tettelin H."/>
            <person name="Glass J.I."/>
            <person name="Rusch D."/>
            <person name="Podicherti R."/>
            <person name="Tsui H.-C.T."/>
            <person name="Winkler M.E."/>
        </authorList>
    </citation>
    <scope>NUCLEOTIDE SEQUENCE</scope>
</reference>
<evidence type="ECO:0000313" key="2">
    <source>
        <dbReference type="EMBL" id="SVE44161.1"/>
    </source>
</evidence>
<dbReference type="PANTHER" id="PTHR30272">
    <property type="entry name" value="3-HYDROXYACYL-[ACYL-CARRIER-PROTEIN] DEHYDRATASE"/>
    <property type="match status" value="1"/>
</dbReference>
<dbReference type="Gene3D" id="3.10.129.10">
    <property type="entry name" value="Hotdog Thioesterase"/>
    <property type="match status" value="1"/>
</dbReference>
<protein>
    <recommendedName>
        <fullName evidence="3">Beta-hydroxyacyl-ACP dehydratase</fullName>
    </recommendedName>
</protein>
<feature type="non-terminal residue" evidence="2">
    <location>
        <position position="61"/>
    </location>
</feature>
<gene>
    <name evidence="2" type="ORF">METZ01_LOCUS497015</name>
</gene>
<accession>A0A383DIA8</accession>
<evidence type="ECO:0000256" key="1">
    <source>
        <dbReference type="ARBA" id="ARBA00023239"/>
    </source>
</evidence>
<sequence>MMDIDEIKRVIPHRYPFLLVDRVIECDMESRIVGIKNVTTNEPFFQGHFPEYPIMPGVLII</sequence>
<name>A0A383DIA8_9ZZZZ</name>
<organism evidence="2">
    <name type="scientific">marine metagenome</name>
    <dbReference type="NCBI Taxonomy" id="408172"/>
    <lineage>
        <taxon>unclassified sequences</taxon>
        <taxon>metagenomes</taxon>
        <taxon>ecological metagenomes</taxon>
    </lineage>
</organism>
<dbReference type="InterPro" id="IPR013114">
    <property type="entry name" value="FabA_FabZ"/>
</dbReference>
<keyword evidence="1" id="KW-0456">Lyase</keyword>
<dbReference type="PANTHER" id="PTHR30272:SF1">
    <property type="entry name" value="3-HYDROXYACYL-[ACYL-CARRIER-PROTEIN] DEHYDRATASE"/>
    <property type="match status" value="1"/>
</dbReference>
<dbReference type="Pfam" id="PF07977">
    <property type="entry name" value="FabA"/>
    <property type="match status" value="1"/>
</dbReference>
<dbReference type="AlphaFoldDB" id="A0A383DIA8"/>
<dbReference type="InterPro" id="IPR029069">
    <property type="entry name" value="HotDog_dom_sf"/>
</dbReference>